<keyword evidence="3" id="KW-0812">Transmembrane</keyword>
<dbReference type="GO" id="GO:0005886">
    <property type="term" value="C:plasma membrane"/>
    <property type="evidence" value="ECO:0007669"/>
    <property type="project" value="InterPro"/>
</dbReference>
<organism evidence="4 5">
    <name type="scientific">Microcaecilia unicolor</name>
    <dbReference type="NCBI Taxonomy" id="1415580"/>
    <lineage>
        <taxon>Eukaryota</taxon>
        <taxon>Metazoa</taxon>
        <taxon>Chordata</taxon>
        <taxon>Craniata</taxon>
        <taxon>Vertebrata</taxon>
        <taxon>Euteleostomi</taxon>
        <taxon>Amphibia</taxon>
        <taxon>Gymnophiona</taxon>
        <taxon>Siphonopidae</taxon>
        <taxon>Microcaecilia</taxon>
    </lineage>
</organism>
<dbReference type="InterPro" id="IPR039689">
    <property type="entry name" value="CD72"/>
</dbReference>
<dbReference type="InterPro" id="IPR016187">
    <property type="entry name" value="CTDL_fold"/>
</dbReference>
<keyword evidence="3" id="KW-0472">Membrane</keyword>
<evidence type="ECO:0000313" key="4">
    <source>
        <dbReference type="Proteomes" id="UP000515156"/>
    </source>
</evidence>
<dbReference type="RefSeq" id="XP_030047675.1">
    <property type="nucleotide sequence ID" value="XM_030191815.1"/>
</dbReference>
<dbReference type="GeneID" id="115461770"/>
<evidence type="ECO:0000256" key="3">
    <source>
        <dbReference type="SAM" id="Phobius"/>
    </source>
</evidence>
<protein>
    <submittedName>
        <fullName evidence="5">B-cell differentiation antigen CD72-like</fullName>
    </submittedName>
</protein>
<dbReference type="PANTHER" id="PTHR15028:SF6">
    <property type="entry name" value="B-CELL DIFFERENTIATION ANTIGEN CD72"/>
    <property type="match status" value="1"/>
</dbReference>
<feature type="region of interest" description="Disordered" evidence="2">
    <location>
        <begin position="15"/>
        <end position="55"/>
    </location>
</feature>
<sequence>MADVTYADLKFVPNAKKSKCPEPQQTGSKQDDEDGEITYENIQGPRIKESKATPEAARTGKEGFSFLGSWTPHVALVLLVACVCLLTISIALGVRFMQVSQQMSEDYEILNSNFSQSMRLTGRDLKDTEEELHHSELKLKETRDSLEQVLQKLNDTERELDDMSWNLSETEKKLNNNIETMEALKKERDTLSSTLESTKRELAATTECCQEGWTLVSGKCLYFSEKTDTREESEKDCTRKKSVLLNLSQGDAQVKEYIKQYCINYRKSKYYYSCSWHIGSQQRYRLWNSDLSTEEFETPHWRTIAFWICETSPYYIQDRFPYNTMGNIICTCSKSSP</sequence>
<evidence type="ECO:0000256" key="1">
    <source>
        <dbReference type="SAM" id="Coils"/>
    </source>
</evidence>
<dbReference type="OrthoDB" id="8953283at2759"/>
<name>A0A6P7XAS4_9AMPH</name>
<dbReference type="InterPro" id="IPR016186">
    <property type="entry name" value="C-type_lectin-like/link_sf"/>
</dbReference>
<keyword evidence="3" id="KW-1133">Transmembrane helix</keyword>
<dbReference type="InParanoid" id="A0A6P7XAS4"/>
<dbReference type="KEGG" id="muo:115461770"/>
<evidence type="ECO:0000256" key="2">
    <source>
        <dbReference type="SAM" id="MobiDB-lite"/>
    </source>
</evidence>
<feature type="transmembrane region" description="Helical" evidence="3">
    <location>
        <begin position="74"/>
        <end position="94"/>
    </location>
</feature>
<dbReference type="Proteomes" id="UP000515156">
    <property type="component" value="Chromosome 2"/>
</dbReference>
<keyword evidence="4" id="KW-1185">Reference proteome</keyword>
<feature type="coiled-coil region" evidence="1">
    <location>
        <begin position="125"/>
        <end position="201"/>
    </location>
</feature>
<dbReference type="SUPFAM" id="SSF56436">
    <property type="entry name" value="C-type lectin-like"/>
    <property type="match status" value="1"/>
</dbReference>
<proteinExistence type="predicted"/>
<dbReference type="Gene3D" id="3.10.100.10">
    <property type="entry name" value="Mannose-Binding Protein A, subunit A"/>
    <property type="match status" value="1"/>
</dbReference>
<reference evidence="5" key="1">
    <citation type="submission" date="2025-08" db="UniProtKB">
        <authorList>
            <consortium name="RefSeq"/>
        </authorList>
    </citation>
    <scope>IDENTIFICATION</scope>
</reference>
<accession>A0A6P7XAS4</accession>
<dbReference type="PANTHER" id="PTHR15028">
    <property type="entry name" value="CD72-RELATED"/>
    <property type="match status" value="1"/>
</dbReference>
<evidence type="ECO:0000313" key="5">
    <source>
        <dbReference type="RefSeq" id="XP_030047675.1"/>
    </source>
</evidence>
<gene>
    <name evidence="5" type="primary">LOC115461770</name>
</gene>
<dbReference type="AlphaFoldDB" id="A0A6P7XAS4"/>
<keyword evidence="1" id="KW-0175">Coiled coil</keyword>
<dbReference type="GO" id="GO:0004888">
    <property type="term" value="F:transmembrane signaling receptor activity"/>
    <property type="evidence" value="ECO:0007669"/>
    <property type="project" value="InterPro"/>
</dbReference>